<dbReference type="PANTHER" id="PTHR31817">
    <property type="match status" value="1"/>
</dbReference>
<keyword evidence="3" id="KW-0378">Hydrolase</keyword>
<evidence type="ECO:0000313" key="5">
    <source>
        <dbReference type="EMBL" id="AUM13328.1"/>
    </source>
</evidence>
<dbReference type="NCBIfam" id="TIGR02421">
    <property type="entry name" value="QEGLA"/>
    <property type="match status" value="1"/>
</dbReference>
<keyword evidence="2" id="KW-0645">Protease</keyword>
<gene>
    <name evidence="5" type="ORF">Kalk_13235</name>
</gene>
<dbReference type="OrthoDB" id="9785840at2"/>
<dbReference type="AlphaFoldDB" id="A0A2K9LLX7"/>
<dbReference type="GO" id="GO:0006508">
    <property type="term" value="P:proteolysis"/>
    <property type="evidence" value="ECO:0007669"/>
    <property type="project" value="UniProtKB-KW"/>
</dbReference>
<proteinExistence type="predicted"/>
<dbReference type="RefSeq" id="WP_101894706.1">
    <property type="nucleotide sequence ID" value="NZ_CP022684.1"/>
</dbReference>
<organism evidence="5 6">
    <name type="scientific">Ketobacter alkanivorans</name>
    <dbReference type="NCBI Taxonomy" id="1917421"/>
    <lineage>
        <taxon>Bacteria</taxon>
        <taxon>Pseudomonadati</taxon>
        <taxon>Pseudomonadota</taxon>
        <taxon>Gammaproteobacteria</taxon>
        <taxon>Pseudomonadales</taxon>
        <taxon>Ketobacteraceae</taxon>
        <taxon>Ketobacter</taxon>
    </lineage>
</organism>
<reference evidence="6" key="1">
    <citation type="submission" date="2017-08" db="EMBL/GenBank/DDBJ databases">
        <title>Direct submision.</title>
        <authorList>
            <person name="Kim S.-J."/>
            <person name="Rhee S.-K."/>
        </authorList>
    </citation>
    <scope>NUCLEOTIDE SEQUENCE [LARGE SCALE GENOMIC DNA]</scope>
    <source>
        <strain evidence="6">GI5</strain>
    </source>
</reference>
<dbReference type="Proteomes" id="UP000235116">
    <property type="component" value="Chromosome"/>
</dbReference>
<sequence length="452" mass="50844">MSQRQIYLENLKSLSDQMIAIQAPIRILDSIKWPSEWRQSFFDSGMRSLPKADAQYYQSIPLDFNPDTKQQEFRDLKKAIRKKLGKQDALGKLLTSTTDQYIQVTEMLKARGKKDFGKYSVELYGSAQDHLFGDKRSLLEVGEQLCSIFSQPAAQHIAFAQPKDYDASGAVAILQKRLNRYFTAGELKVILSDGIVSDAAAGGDTIKMNSRARFSERDLRVLEVHEGWVHVGTTLNGRRQPYASWLSVGSPRIAAIQEGLALLMETLTFSSFPFRARRVSDRVSAIHAAEQGGDFVEVFHHLRDRGLPDGDAYTTTQRVFRGGMVQGSSVFTKDLSYVKGFVENVNFIRSAIGAGLPELIPMLFLGKITLEDIPVLYEAYLEGIVEPPRYLPEMFRDLNGLYVWFGFSNGLSLVDMKRVQKHYRKTFQQITPVCPLEMAPARIGGIDLDPLP</sequence>
<name>A0A2K9LLX7_9GAMM</name>
<dbReference type="PANTHER" id="PTHR31817:SF0">
    <property type="entry name" value="CHROMOSOME UNDETERMINED SCAFFOLD_67, WHOLE GENOME SHOTGUN SEQUENCE"/>
    <property type="match status" value="1"/>
</dbReference>
<dbReference type="EMBL" id="CP022684">
    <property type="protein sequence ID" value="AUM13328.1"/>
    <property type="molecule type" value="Genomic_DNA"/>
</dbReference>
<evidence type="ECO:0000256" key="3">
    <source>
        <dbReference type="ARBA" id="ARBA00022801"/>
    </source>
</evidence>
<evidence type="ECO:0000256" key="1">
    <source>
        <dbReference type="ARBA" id="ARBA00001947"/>
    </source>
</evidence>
<protein>
    <recommendedName>
        <fullName evidence="7">Flavohemoglobin expression-modulating QEGLA motif protein</fullName>
    </recommendedName>
</protein>
<dbReference type="SMART" id="SM01154">
    <property type="entry name" value="DUF1704"/>
    <property type="match status" value="1"/>
</dbReference>
<comment type="cofactor">
    <cofactor evidence="1">
        <name>Zn(2+)</name>
        <dbReference type="ChEBI" id="CHEBI:29105"/>
    </cofactor>
</comment>
<dbReference type="GO" id="GO:0008237">
    <property type="term" value="F:metallopeptidase activity"/>
    <property type="evidence" value="ECO:0007669"/>
    <property type="project" value="UniProtKB-KW"/>
</dbReference>
<dbReference type="Pfam" id="PF08014">
    <property type="entry name" value="MATCAP"/>
    <property type="match status" value="1"/>
</dbReference>
<dbReference type="InterPro" id="IPR012548">
    <property type="entry name" value="MATCAP"/>
</dbReference>
<accession>A0A2K9LLX7</accession>
<evidence type="ECO:0000313" key="6">
    <source>
        <dbReference type="Proteomes" id="UP000235116"/>
    </source>
</evidence>
<evidence type="ECO:0008006" key="7">
    <source>
        <dbReference type="Google" id="ProtNLM"/>
    </source>
</evidence>
<keyword evidence="6" id="KW-1185">Reference proteome</keyword>
<keyword evidence="4" id="KW-0482">Metalloprotease</keyword>
<dbReference type="InterPro" id="IPR012656">
    <property type="entry name" value="CHP02421_QEGLA"/>
</dbReference>
<evidence type="ECO:0000256" key="4">
    <source>
        <dbReference type="ARBA" id="ARBA00023049"/>
    </source>
</evidence>
<dbReference type="KEGG" id="kak:Kalk_13235"/>
<evidence type="ECO:0000256" key="2">
    <source>
        <dbReference type="ARBA" id="ARBA00022670"/>
    </source>
</evidence>
<dbReference type="GO" id="GO:0080164">
    <property type="term" value="P:regulation of nitric oxide metabolic process"/>
    <property type="evidence" value="ECO:0007669"/>
    <property type="project" value="TreeGrafter"/>
</dbReference>